<reference evidence="1" key="2">
    <citation type="submission" date="2020-11" db="EMBL/GenBank/DDBJ databases">
        <authorList>
            <person name="McCartney M.A."/>
            <person name="Auch B."/>
            <person name="Kono T."/>
            <person name="Mallez S."/>
            <person name="Becker A."/>
            <person name="Gohl D.M."/>
            <person name="Silverstein K.A.T."/>
            <person name="Koren S."/>
            <person name="Bechman K.B."/>
            <person name="Herman A."/>
            <person name="Abrahante J.E."/>
            <person name="Garbe J."/>
        </authorList>
    </citation>
    <scope>NUCLEOTIDE SEQUENCE</scope>
    <source>
        <strain evidence="1">Duluth1</strain>
        <tissue evidence="1">Whole animal</tissue>
    </source>
</reference>
<evidence type="ECO:0000313" key="2">
    <source>
        <dbReference type="Proteomes" id="UP000828390"/>
    </source>
</evidence>
<gene>
    <name evidence="1" type="ORF">DPMN_045507</name>
</gene>
<dbReference type="AlphaFoldDB" id="A0A9D4HZP8"/>
<evidence type="ECO:0000313" key="1">
    <source>
        <dbReference type="EMBL" id="KAH3738864.1"/>
    </source>
</evidence>
<protein>
    <submittedName>
        <fullName evidence="1">Uncharacterized protein</fullName>
    </submittedName>
</protein>
<dbReference type="EMBL" id="JAIWYP010000011">
    <property type="protein sequence ID" value="KAH3738864.1"/>
    <property type="molecule type" value="Genomic_DNA"/>
</dbReference>
<keyword evidence="2" id="KW-1185">Reference proteome</keyword>
<sequence>MEKIFDQKFTQFYYADNNLVSDIRVPSAYPNITFRNSGDEESHNWILPQQTTFATTQKRYGKLLVQMFPLKQILTFLPKEQQNLSVWQQLSNTERLEVRWSDTPHDTGMLNVSTGSKMYLCKVISTDLSKTVFMNPNKDDPIKAIQLPMLCAYGFLGNLKLQMVAPPSEMVTVSFQWNVNDNVPPVQQPDINTFVLGAQLTRRKVTEELLITETLNNLGVNETYVNTVWCLASDIQAYTLDQFTVQVTNPNVGDQTGTMTFDMNNTALGTDRWFYPMALVHMDSTWDYRNDLRVVLSQYDTQIQGHKRSIDDLVGLTTIIQEKVRKIDTTIQDLQNKPMSIATTLQLPQTFLPELKKSITDGMTDATMTVTGGSESIWSKLLGVSIGAIATVGGDLGAAAISATAIRSSS</sequence>
<organism evidence="1 2">
    <name type="scientific">Dreissena polymorpha</name>
    <name type="common">Zebra mussel</name>
    <name type="synonym">Mytilus polymorpha</name>
    <dbReference type="NCBI Taxonomy" id="45954"/>
    <lineage>
        <taxon>Eukaryota</taxon>
        <taxon>Metazoa</taxon>
        <taxon>Spiralia</taxon>
        <taxon>Lophotrochozoa</taxon>
        <taxon>Mollusca</taxon>
        <taxon>Bivalvia</taxon>
        <taxon>Autobranchia</taxon>
        <taxon>Heteroconchia</taxon>
        <taxon>Euheterodonta</taxon>
        <taxon>Imparidentia</taxon>
        <taxon>Neoheterodontei</taxon>
        <taxon>Myida</taxon>
        <taxon>Dreissenoidea</taxon>
        <taxon>Dreissenidae</taxon>
        <taxon>Dreissena</taxon>
    </lineage>
</organism>
<reference evidence="1" key="1">
    <citation type="journal article" date="2019" name="bioRxiv">
        <title>The Genome of the Zebra Mussel, Dreissena polymorpha: A Resource for Invasive Species Research.</title>
        <authorList>
            <person name="McCartney M.A."/>
            <person name="Auch B."/>
            <person name="Kono T."/>
            <person name="Mallez S."/>
            <person name="Zhang Y."/>
            <person name="Obille A."/>
            <person name="Becker A."/>
            <person name="Abrahante J.E."/>
            <person name="Garbe J."/>
            <person name="Badalamenti J.P."/>
            <person name="Herman A."/>
            <person name="Mangelson H."/>
            <person name="Liachko I."/>
            <person name="Sullivan S."/>
            <person name="Sone E.D."/>
            <person name="Koren S."/>
            <person name="Silverstein K.A.T."/>
            <person name="Beckman K.B."/>
            <person name="Gohl D.M."/>
        </authorList>
    </citation>
    <scope>NUCLEOTIDE SEQUENCE</scope>
    <source>
        <strain evidence="1">Duluth1</strain>
        <tissue evidence="1">Whole animal</tissue>
    </source>
</reference>
<name>A0A9D4HZP8_DREPO</name>
<accession>A0A9D4HZP8</accession>
<proteinExistence type="predicted"/>
<comment type="caution">
    <text evidence="1">The sequence shown here is derived from an EMBL/GenBank/DDBJ whole genome shotgun (WGS) entry which is preliminary data.</text>
</comment>
<dbReference type="Proteomes" id="UP000828390">
    <property type="component" value="Unassembled WGS sequence"/>
</dbReference>